<keyword evidence="4" id="KW-1185">Reference proteome</keyword>
<feature type="transmembrane region" description="Helical" evidence="1">
    <location>
        <begin position="136"/>
        <end position="155"/>
    </location>
</feature>
<name>A0ABT8KMN8_9BACT</name>
<keyword evidence="1" id="KW-0812">Transmembrane</keyword>
<dbReference type="RefSeq" id="WP_346752041.1">
    <property type="nucleotide sequence ID" value="NZ_JAUJEA010000003.1"/>
</dbReference>
<organism evidence="3 4">
    <name type="scientific">Splendidivirga corallicola</name>
    <dbReference type="NCBI Taxonomy" id="3051826"/>
    <lineage>
        <taxon>Bacteria</taxon>
        <taxon>Pseudomonadati</taxon>
        <taxon>Bacteroidota</taxon>
        <taxon>Cytophagia</taxon>
        <taxon>Cytophagales</taxon>
        <taxon>Splendidivirgaceae</taxon>
        <taxon>Splendidivirga</taxon>
    </lineage>
</organism>
<dbReference type="PANTHER" id="PTHR35889:SF3">
    <property type="entry name" value="F-BOX DOMAIN-CONTAINING PROTEIN"/>
    <property type="match status" value="1"/>
</dbReference>
<dbReference type="InterPro" id="IPR032675">
    <property type="entry name" value="LRR_dom_sf"/>
</dbReference>
<dbReference type="Gene3D" id="3.80.10.10">
    <property type="entry name" value="Ribonuclease Inhibitor"/>
    <property type="match status" value="1"/>
</dbReference>
<dbReference type="InterPro" id="IPR026876">
    <property type="entry name" value="Fn3_assoc_repeat"/>
</dbReference>
<accession>A0ABT8KMN8</accession>
<dbReference type="Pfam" id="PF13287">
    <property type="entry name" value="Fn3_assoc"/>
    <property type="match status" value="1"/>
</dbReference>
<dbReference type="Proteomes" id="UP001172082">
    <property type="component" value="Unassembled WGS sequence"/>
</dbReference>
<protein>
    <submittedName>
        <fullName evidence="3">C-type cytochrome domain-containing protein</fullName>
    </submittedName>
</protein>
<gene>
    <name evidence="3" type="ORF">QQ008_11605</name>
</gene>
<feature type="transmembrane region" description="Helical" evidence="1">
    <location>
        <begin position="45"/>
        <end position="62"/>
    </location>
</feature>
<keyword evidence="1" id="KW-0472">Membrane</keyword>
<evidence type="ECO:0000259" key="2">
    <source>
        <dbReference type="Pfam" id="PF07635"/>
    </source>
</evidence>
<dbReference type="PANTHER" id="PTHR35889">
    <property type="entry name" value="CYCLOINULO-OLIGOSACCHARIDE FRUCTANOTRANSFERASE-RELATED"/>
    <property type="match status" value="1"/>
</dbReference>
<comment type="caution">
    <text evidence="3">The sequence shown here is derived from an EMBL/GenBank/DDBJ whole genome shotgun (WGS) entry which is preliminary data.</text>
</comment>
<feature type="transmembrane region" description="Helical" evidence="1">
    <location>
        <begin position="109"/>
        <end position="129"/>
    </location>
</feature>
<feature type="domain" description="Cytochrome C Planctomycete-type" evidence="2">
    <location>
        <begin position="193"/>
        <end position="252"/>
    </location>
</feature>
<proteinExistence type="predicted"/>
<sequence>MEKVEKVVSNLVLFLLSLLTLLLLFEDYVQVPVWLQPFGRMHPLMLHFPIVLVVALVLLQLFKKHLDPSSFEKINKFSLYLAAITTSLTTLMGFLLSHEESTISDLMQLHKWFGVLINYLIYFLILVYNRRVFYKILLYTGLIVLIFTGHFGAGLTHGTGFLTEPIMKNRKSEITEESALFEGFVQPILLSKCEGCHNEQKKKGGLNMSSWPEILKGGENGPIWIAGDPDSSEMIRRSLLPMEHDDHMPPEGKPQLTASELRLLKNWIRAGAGEHMSLADLSPNDSLYQLVTDRLASLQKQDDLPKYDFKHADEELVASLNNPYRTIKQESPGSPALDVNIYVRQAFKLEYLTELKKIREQIVFLNLAYMPIIDENIEVISSFPNLQKLNLNHTDITGKTLNLLSSCEKLKSLAISGTDVDIEILEALKSFSAIEEIFVWNTVLTSDEFDQMRDALPGVSIYQGYSADSESPLQLSPPVLKNKKQMISNDEDVVLQHNLSNVTIRYTLDGSEPDSVTSQIFEKPFQLESYVTVKAKSYKENWLASEVASYVLFTKGFQPLKSHLIETPNEKYRGNGAESLIDKEKGDINKFIEKHWLGYKDSPFSALVDFGENPPNVDEIVLSCGKRMSSYIMLPTRIEVWGGEKKEELKLLKQIVPNQPTTYEPNSEEALSISIAQSNFRYYKIVAHPMKRLPDWHSGKGDLGWVFVDELFFY</sequence>
<dbReference type="InterPro" id="IPR011429">
    <property type="entry name" value="Cyt_c_Planctomycete-type"/>
</dbReference>
<feature type="transmembrane region" description="Helical" evidence="1">
    <location>
        <begin position="7"/>
        <end position="25"/>
    </location>
</feature>
<keyword evidence="1" id="KW-1133">Transmembrane helix</keyword>
<evidence type="ECO:0000313" key="3">
    <source>
        <dbReference type="EMBL" id="MDN5202017.1"/>
    </source>
</evidence>
<evidence type="ECO:0000256" key="1">
    <source>
        <dbReference type="SAM" id="Phobius"/>
    </source>
</evidence>
<dbReference type="SUPFAM" id="SSF52047">
    <property type="entry name" value="RNI-like"/>
    <property type="match status" value="1"/>
</dbReference>
<reference evidence="3" key="1">
    <citation type="submission" date="2023-06" db="EMBL/GenBank/DDBJ databases">
        <title>Genomic of Parafulvivirga corallium.</title>
        <authorList>
            <person name="Wang G."/>
        </authorList>
    </citation>
    <scope>NUCLEOTIDE SEQUENCE</scope>
    <source>
        <strain evidence="3">BMA10</strain>
    </source>
</reference>
<evidence type="ECO:0000313" key="4">
    <source>
        <dbReference type="Proteomes" id="UP001172082"/>
    </source>
</evidence>
<dbReference type="EMBL" id="JAUJEA010000003">
    <property type="protein sequence ID" value="MDN5202017.1"/>
    <property type="molecule type" value="Genomic_DNA"/>
</dbReference>
<feature type="transmembrane region" description="Helical" evidence="1">
    <location>
        <begin position="74"/>
        <end position="97"/>
    </location>
</feature>
<dbReference type="Pfam" id="PF07635">
    <property type="entry name" value="PSCyt1"/>
    <property type="match status" value="1"/>
</dbReference>